<gene>
    <name evidence="7" type="ORF">BP6252_09881</name>
</gene>
<dbReference type="PIRSF" id="PIRSF000137">
    <property type="entry name" value="Alcohol_oxidase"/>
    <property type="match status" value="1"/>
</dbReference>
<evidence type="ECO:0000256" key="3">
    <source>
        <dbReference type="PIRSR" id="PIRSR000137-2"/>
    </source>
</evidence>
<keyword evidence="4" id="KW-0285">Flavoprotein</keyword>
<dbReference type="Pfam" id="PF05199">
    <property type="entry name" value="GMC_oxred_C"/>
    <property type="match status" value="1"/>
</dbReference>
<keyword evidence="3 4" id="KW-0274">FAD</keyword>
<dbReference type="PROSITE" id="PS00623">
    <property type="entry name" value="GMC_OXRED_1"/>
    <property type="match status" value="1"/>
</dbReference>
<feature type="binding site" evidence="3">
    <location>
        <begin position="497"/>
        <end position="498"/>
    </location>
    <ligand>
        <name>FAD</name>
        <dbReference type="ChEBI" id="CHEBI:57692"/>
    </ligand>
</feature>
<dbReference type="SUPFAM" id="SSF51905">
    <property type="entry name" value="FAD/NAD(P)-binding domain"/>
    <property type="match status" value="1"/>
</dbReference>
<dbReference type="InterPro" id="IPR036188">
    <property type="entry name" value="FAD/NAD-bd_sf"/>
</dbReference>
<dbReference type="Pfam" id="PF00732">
    <property type="entry name" value="GMC_oxred_N"/>
    <property type="match status" value="1"/>
</dbReference>
<dbReference type="PROSITE" id="PS00624">
    <property type="entry name" value="GMC_OXRED_2"/>
    <property type="match status" value="1"/>
</dbReference>
<evidence type="ECO:0000259" key="6">
    <source>
        <dbReference type="PROSITE" id="PS00624"/>
    </source>
</evidence>
<dbReference type="GO" id="GO:0050660">
    <property type="term" value="F:flavin adenine dinucleotide binding"/>
    <property type="evidence" value="ECO:0007669"/>
    <property type="project" value="InterPro"/>
</dbReference>
<keyword evidence="8" id="KW-1185">Reference proteome</keyword>
<comment type="similarity">
    <text evidence="1 4">Belongs to the GMC oxidoreductase family.</text>
</comment>
<dbReference type="Proteomes" id="UP000256645">
    <property type="component" value="Unassembled WGS sequence"/>
</dbReference>
<evidence type="ECO:0000259" key="5">
    <source>
        <dbReference type="PROSITE" id="PS00623"/>
    </source>
</evidence>
<dbReference type="OrthoDB" id="269227at2759"/>
<reference evidence="7 8" key="1">
    <citation type="journal article" date="2018" name="IMA Fungus">
        <title>IMA Genome-F 9: Draft genome sequence of Annulohypoxylon stygium, Aspergillus mulundensis, Berkeleyomyces basicola (syn. Thielaviopsis basicola), Ceratocystis smalleyi, two Cercospora beticola strains, Coleophoma cylindrospora, Fusarium fracticaudum, Phialophora cf. hyalina, and Morchella septimelata.</title>
        <authorList>
            <person name="Wingfield B.D."/>
            <person name="Bills G.F."/>
            <person name="Dong Y."/>
            <person name="Huang W."/>
            <person name="Nel W.J."/>
            <person name="Swalarsk-Parry B.S."/>
            <person name="Vaghefi N."/>
            <person name="Wilken P.M."/>
            <person name="An Z."/>
            <person name="de Beer Z.W."/>
            <person name="De Vos L."/>
            <person name="Chen L."/>
            <person name="Duong T.A."/>
            <person name="Gao Y."/>
            <person name="Hammerbacher A."/>
            <person name="Kikkert J.R."/>
            <person name="Li Y."/>
            <person name="Li H."/>
            <person name="Li K."/>
            <person name="Li Q."/>
            <person name="Liu X."/>
            <person name="Ma X."/>
            <person name="Naidoo K."/>
            <person name="Pethybridge S.J."/>
            <person name="Sun J."/>
            <person name="Steenkamp E.T."/>
            <person name="van der Nest M.A."/>
            <person name="van Wyk S."/>
            <person name="Wingfield M.J."/>
            <person name="Xiong C."/>
            <person name="Yue Q."/>
            <person name="Zhang X."/>
        </authorList>
    </citation>
    <scope>NUCLEOTIDE SEQUENCE [LARGE SCALE GENOMIC DNA]</scope>
    <source>
        <strain evidence="7 8">BP6252</strain>
    </source>
</reference>
<comment type="cofactor">
    <cofactor evidence="3">
        <name>FAD</name>
        <dbReference type="ChEBI" id="CHEBI:57692"/>
    </cofactor>
</comment>
<dbReference type="Gene3D" id="3.50.50.60">
    <property type="entry name" value="FAD/NAD(P)-binding domain"/>
    <property type="match status" value="1"/>
</dbReference>
<evidence type="ECO:0000313" key="7">
    <source>
        <dbReference type="EMBL" id="RDW66246.1"/>
    </source>
</evidence>
<dbReference type="Gene3D" id="3.30.560.10">
    <property type="entry name" value="Glucose Oxidase, domain 3"/>
    <property type="match status" value="1"/>
</dbReference>
<feature type="active site" description="Proton donor" evidence="2">
    <location>
        <position position="498"/>
    </location>
</feature>
<dbReference type="SUPFAM" id="SSF54373">
    <property type="entry name" value="FAD-linked reductases, C-terminal domain"/>
    <property type="match status" value="1"/>
</dbReference>
<accession>A0A3D8QWT3</accession>
<name>A0A3D8QWT3_9HELO</name>
<organism evidence="7 8">
    <name type="scientific">Coleophoma cylindrospora</name>
    <dbReference type="NCBI Taxonomy" id="1849047"/>
    <lineage>
        <taxon>Eukaryota</taxon>
        <taxon>Fungi</taxon>
        <taxon>Dikarya</taxon>
        <taxon>Ascomycota</taxon>
        <taxon>Pezizomycotina</taxon>
        <taxon>Leotiomycetes</taxon>
        <taxon>Helotiales</taxon>
        <taxon>Dermateaceae</taxon>
        <taxon>Coleophoma</taxon>
    </lineage>
</organism>
<dbReference type="InterPro" id="IPR007867">
    <property type="entry name" value="GMC_OxRtase_C"/>
</dbReference>
<evidence type="ECO:0000256" key="1">
    <source>
        <dbReference type="ARBA" id="ARBA00010790"/>
    </source>
</evidence>
<dbReference type="GO" id="GO:0016614">
    <property type="term" value="F:oxidoreductase activity, acting on CH-OH group of donors"/>
    <property type="evidence" value="ECO:0007669"/>
    <property type="project" value="InterPro"/>
</dbReference>
<feature type="domain" description="Glucose-methanol-choline oxidoreductase N-terminal" evidence="6">
    <location>
        <begin position="262"/>
        <end position="276"/>
    </location>
</feature>
<sequence length="570" mass="62253">MPSDFDFIVVGAGPSGCAIASRLASSSKRPAVLLLEAGGDNKSSDYLIPSERFTLAFSQPGLNWGYKTTPQEFCKNREIDYSRGKGLGGSSAINFSCWLIGADEDFNEWAKRVGDDAWNWENVKQRFKKIESYHVEVPKDVQKWLGPKPEDHGTDGPLHLSYAPVWEKGIHHVYEAAEEVGMGTNPDVNSGNPIGMGMGIFTMYKGDRTTASCYLDGAPSNLSVLTNSPISKVLFDGKRATGVRTIDGREFYASNEIILSGGALNTPQLLMLSGIGPTDELQKHGIEVVHELLEVGKNLQDHCFSGVSILQKPGTSNRMAFETDADATAAARAQYLKDKTGQMTEYYTSTPMGWFQSDAILASDEFKALDESTQELLHKSTVPHFEIATHVPPLFIGDHQLQPTDSYVTALAFPMNPQSHGEVTLASANPADLPLVDPKLLSHPYDRRAAIEALRSTMNLLEAPVFAKDTIKMIGCPKSRSDEDCLEHIQATLMSSWHMCSTVRMGKDGDSKACVDTSFRVLGIKNLRVADLSVLPLLPNTHTQSTAYLVGETAAEKLIAEYGLDLSSKL</sequence>
<feature type="domain" description="Glucose-methanol-choline oxidoreductase N-terminal" evidence="5">
    <location>
        <begin position="84"/>
        <end position="107"/>
    </location>
</feature>
<dbReference type="PANTHER" id="PTHR11552:SF134">
    <property type="entry name" value="GLUCOSE-METHANOL-CHOLINE OXIDOREDUCTASE N-TERMINAL DOMAIN-CONTAINING PROTEIN"/>
    <property type="match status" value="1"/>
</dbReference>
<dbReference type="InterPro" id="IPR000172">
    <property type="entry name" value="GMC_OxRdtase_N"/>
</dbReference>
<evidence type="ECO:0000256" key="4">
    <source>
        <dbReference type="RuleBase" id="RU003968"/>
    </source>
</evidence>
<evidence type="ECO:0000313" key="8">
    <source>
        <dbReference type="Proteomes" id="UP000256645"/>
    </source>
</evidence>
<dbReference type="AlphaFoldDB" id="A0A3D8QWT3"/>
<evidence type="ECO:0000256" key="2">
    <source>
        <dbReference type="PIRSR" id="PIRSR000137-1"/>
    </source>
</evidence>
<proteinExistence type="inferred from homology"/>
<protein>
    <recommendedName>
        <fullName evidence="5 6">Glucose-methanol-choline oxidoreductase N-terminal domain-containing protein</fullName>
    </recommendedName>
</protein>
<dbReference type="PANTHER" id="PTHR11552">
    <property type="entry name" value="GLUCOSE-METHANOL-CHOLINE GMC OXIDOREDUCTASE"/>
    <property type="match status" value="1"/>
</dbReference>
<dbReference type="EMBL" id="PDLM01000011">
    <property type="protein sequence ID" value="RDW66246.1"/>
    <property type="molecule type" value="Genomic_DNA"/>
</dbReference>
<dbReference type="STRING" id="1849047.A0A3D8QWT3"/>
<comment type="caution">
    <text evidence="7">The sequence shown here is derived from an EMBL/GenBank/DDBJ whole genome shotgun (WGS) entry which is preliminary data.</text>
</comment>
<feature type="active site" description="Proton acceptor" evidence="2">
    <location>
        <position position="542"/>
    </location>
</feature>
<dbReference type="InterPro" id="IPR012132">
    <property type="entry name" value="GMC_OxRdtase"/>
</dbReference>